<evidence type="ECO:0000256" key="5">
    <source>
        <dbReference type="ARBA" id="ARBA00022801"/>
    </source>
</evidence>
<evidence type="ECO:0000256" key="1">
    <source>
        <dbReference type="ARBA" id="ARBA00000032"/>
    </source>
</evidence>
<protein>
    <recommendedName>
        <fullName evidence="3">acid phosphatase</fullName>
        <ecNumber evidence="3">3.1.3.2</ecNumber>
    </recommendedName>
</protein>
<accession>A0ABP1N2B7</accession>
<dbReference type="PANTHER" id="PTHR11567">
    <property type="entry name" value="ACID PHOSPHATASE-RELATED"/>
    <property type="match status" value="1"/>
</dbReference>
<evidence type="ECO:0000313" key="10">
    <source>
        <dbReference type="Proteomes" id="UP001642520"/>
    </source>
</evidence>
<comment type="catalytic activity">
    <reaction evidence="1">
        <text>a phosphate monoester + H2O = an alcohol + phosphate</text>
        <dbReference type="Rhea" id="RHEA:15017"/>
        <dbReference type="ChEBI" id="CHEBI:15377"/>
        <dbReference type="ChEBI" id="CHEBI:30879"/>
        <dbReference type="ChEBI" id="CHEBI:43474"/>
        <dbReference type="ChEBI" id="CHEBI:67140"/>
        <dbReference type="EC" id="3.1.3.2"/>
    </reaction>
</comment>
<keyword evidence="7" id="KW-0325">Glycoprotein</keyword>
<dbReference type="InterPro" id="IPR050645">
    <property type="entry name" value="Histidine_acid_phosphatase"/>
</dbReference>
<dbReference type="Proteomes" id="UP001642520">
    <property type="component" value="Unassembled WGS sequence"/>
</dbReference>
<evidence type="ECO:0000256" key="7">
    <source>
        <dbReference type="ARBA" id="ARBA00023180"/>
    </source>
</evidence>
<dbReference type="PROSITE" id="PS00616">
    <property type="entry name" value="HIS_ACID_PHOSPHAT_1"/>
    <property type="match status" value="1"/>
</dbReference>
<comment type="caution">
    <text evidence="9">The sequence shown here is derived from an EMBL/GenBank/DDBJ whole genome shotgun (WGS) entry which is preliminary data.</text>
</comment>
<keyword evidence="4" id="KW-0732">Signal</keyword>
<keyword evidence="6" id="KW-1015">Disulfide bond</keyword>
<dbReference type="EMBL" id="CAXAJV020001282">
    <property type="protein sequence ID" value="CAL7935089.1"/>
    <property type="molecule type" value="Genomic_DNA"/>
</dbReference>
<dbReference type="Gene3D" id="3.40.50.1240">
    <property type="entry name" value="Phosphoglycerate mutase-like"/>
    <property type="match status" value="1"/>
</dbReference>
<evidence type="ECO:0000256" key="8">
    <source>
        <dbReference type="SAM" id="Phobius"/>
    </source>
</evidence>
<dbReference type="InterPro" id="IPR000560">
    <property type="entry name" value="His_Pase_clade-2"/>
</dbReference>
<name>A0ABP1N2B7_XYLVO</name>
<keyword evidence="8" id="KW-1133">Transmembrane helix</keyword>
<sequence>MIHQLITFSIRYVQFYAFFKIHFCGFRLNNMVPFNDRKRSSIYIIVALAAIIGVTAVQAELKLVNVIFRHGDRTPDDTDDEKYPKDPYLNDDFFPWGRGQLTNTGKMREYALGQFLRNKYGEFLGDLYRPQFVSALSSDYDRTKMSLQLVLAGLFPPNKLLQWNKNLMWQPIPASYLRRYEDNVFLPENCLLYSVEYQRVLQTPEGKRELSKYSNLMKQLTKWTGKNITTPWDLYYVYHTLMAEQSLGLTLPGWAKNIFPYGELWNATVFSYNIASSTPLLRKLYGGPYLRIVTRNMLNVVTGTQKREEKIHLFSGHESNIAAVLHALGAYYPHVPEYSSALIMEFHYIKNVYYVKILNYLGIPAQAREIQMPNCGVYCPLDRYLQLIEQVIPSNEDLICNKGLVKEFADKKTVEELELLKYNLIRTARTVKF</sequence>
<evidence type="ECO:0000256" key="4">
    <source>
        <dbReference type="ARBA" id="ARBA00022729"/>
    </source>
</evidence>
<keyword evidence="10" id="KW-1185">Reference proteome</keyword>
<evidence type="ECO:0000256" key="3">
    <source>
        <dbReference type="ARBA" id="ARBA00012646"/>
    </source>
</evidence>
<dbReference type="InterPro" id="IPR029033">
    <property type="entry name" value="His_PPase_superfam"/>
</dbReference>
<keyword evidence="8" id="KW-0472">Membrane</keyword>
<dbReference type="EC" id="3.1.3.2" evidence="3"/>
<feature type="transmembrane region" description="Helical" evidence="8">
    <location>
        <begin position="41"/>
        <end position="59"/>
    </location>
</feature>
<evidence type="ECO:0000313" key="9">
    <source>
        <dbReference type="EMBL" id="CAL7935089.1"/>
    </source>
</evidence>
<dbReference type="PANTHER" id="PTHR11567:SF211">
    <property type="entry name" value="PROSTATIC ACID PHOSPHATASE"/>
    <property type="match status" value="1"/>
</dbReference>
<gene>
    <name evidence="9" type="ORF">XYLVIOL_LOCUS1386</name>
</gene>
<dbReference type="Pfam" id="PF00328">
    <property type="entry name" value="His_Phos_2"/>
    <property type="match status" value="1"/>
</dbReference>
<proteinExistence type="inferred from homology"/>
<dbReference type="SUPFAM" id="SSF53254">
    <property type="entry name" value="Phosphoglycerate mutase-like"/>
    <property type="match status" value="1"/>
</dbReference>
<comment type="similarity">
    <text evidence="2">Belongs to the histidine acid phosphatase family.</text>
</comment>
<dbReference type="CDD" id="cd07061">
    <property type="entry name" value="HP_HAP_like"/>
    <property type="match status" value="1"/>
</dbReference>
<keyword evidence="8" id="KW-0812">Transmembrane</keyword>
<evidence type="ECO:0000256" key="6">
    <source>
        <dbReference type="ARBA" id="ARBA00023157"/>
    </source>
</evidence>
<evidence type="ECO:0000256" key="2">
    <source>
        <dbReference type="ARBA" id="ARBA00005375"/>
    </source>
</evidence>
<dbReference type="InterPro" id="IPR033379">
    <property type="entry name" value="Acid_Pase_AS"/>
</dbReference>
<organism evidence="9 10">
    <name type="scientific">Xylocopa violacea</name>
    <name type="common">Violet carpenter bee</name>
    <name type="synonym">Apis violacea</name>
    <dbReference type="NCBI Taxonomy" id="135666"/>
    <lineage>
        <taxon>Eukaryota</taxon>
        <taxon>Metazoa</taxon>
        <taxon>Ecdysozoa</taxon>
        <taxon>Arthropoda</taxon>
        <taxon>Hexapoda</taxon>
        <taxon>Insecta</taxon>
        <taxon>Pterygota</taxon>
        <taxon>Neoptera</taxon>
        <taxon>Endopterygota</taxon>
        <taxon>Hymenoptera</taxon>
        <taxon>Apocrita</taxon>
        <taxon>Aculeata</taxon>
        <taxon>Apoidea</taxon>
        <taxon>Anthophila</taxon>
        <taxon>Apidae</taxon>
        <taxon>Xylocopa</taxon>
        <taxon>Xylocopa</taxon>
    </lineage>
</organism>
<keyword evidence="5" id="KW-0378">Hydrolase</keyword>
<reference evidence="9 10" key="1">
    <citation type="submission" date="2024-08" db="EMBL/GenBank/DDBJ databases">
        <authorList>
            <person name="Will J Nash"/>
            <person name="Angela Man"/>
            <person name="Seanna McTaggart"/>
            <person name="Kendall Baker"/>
            <person name="Tom Barker"/>
            <person name="Leah Catchpole"/>
            <person name="Alex Durrant"/>
            <person name="Karim Gharbi"/>
            <person name="Naomi Irish"/>
            <person name="Gemy Kaithakottil"/>
            <person name="Debby Ku"/>
            <person name="Aaliyah Providence"/>
            <person name="Felix Shaw"/>
            <person name="David Swarbreck"/>
            <person name="Chris Watkins"/>
            <person name="Ann M. McCartney"/>
            <person name="Giulio Formenti"/>
            <person name="Alice Mouton"/>
            <person name="Noel Vella"/>
            <person name="Bjorn M von Reumont"/>
            <person name="Adriana Vella"/>
            <person name="Wilfried Haerty"/>
        </authorList>
    </citation>
    <scope>NUCLEOTIDE SEQUENCE [LARGE SCALE GENOMIC DNA]</scope>
</reference>